<dbReference type="GO" id="GO:0005886">
    <property type="term" value="C:plasma membrane"/>
    <property type="evidence" value="ECO:0007669"/>
    <property type="project" value="UniProtKB-SubCell"/>
</dbReference>
<dbReference type="RefSeq" id="WP_211302818.1">
    <property type="nucleotide sequence ID" value="NZ_PVZC01000003.1"/>
</dbReference>
<keyword evidence="4 8" id="KW-0812">Transmembrane</keyword>
<dbReference type="PANTHER" id="PTHR42718:SF47">
    <property type="entry name" value="METHYL VIOLOGEN RESISTANCE PROTEIN SMVA"/>
    <property type="match status" value="1"/>
</dbReference>
<dbReference type="InterPro" id="IPR011701">
    <property type="entry name" value="MFS"/>
</dbReference>
<feature type="transmembrane region" description="Helical" evidence="8">
    <location>
        <begin position="306"/>
        <end position="326"/>
    </location>
</feature>
<feature type="transmembrane region" description="Helical" evidence="8">
    <location>
        <begin position="166"/>
        <end position="190"/>
    </location>
</feature>
<dbReference type="PROSITE" id="PS50850">
    <property type="entry name" value="MFS"/>
    <property type="match status" value="1"/>
</dbReference>
<dbReference type="GO" id="GO:0022857">
    <property type="term" value="F:transmembrane transporter activity"/>
    <property type="evidence" value="ECO:0007669"/>
    <property type="project" value="InterPro"/>
</dbReference>
<feature type="transmembrane region" description="Helical" evidence="8">
    <location>
        <begin position="107"/>
        <end position="128"/>
    </location>
</feature>
<feature type="transmembrane region" description="Helical" evidence="8">
    <location>
        <begin position="14"/>
        <end position="37"/>
    </location>
</feature>
<comment type="subcellular location">
    <subcellularLocation>
        <location evidence="1">Cell membrane</location>
        <topology evidence="1">Multi-pass membrane protein</topology>
    </subcellularLocation>
</comment>
<dbReference type="PANTHER" id="PTHR42718">
    <property type="entry name" value="MAJOR FACILITATOR SUPERFAMILY MULTIDRUG TRANSPORTER MFSC"/>
    <property type="match status" value="1"/>
</dbReference>
<keyword evidence="6 8" id="KW-0472">Membrane</keyword>
<evidence type="ECO:0000259" key="9">
    <source>
        <dbReference type="PROSITE" id="PS50850"/>
    </source>
</evidence>
<feature type="transmembrane region" description="Helical" evidence="8">
    <location>
        <begin position="52"/>
        <end position="70"/>
    </location>
</feature>
<comment type="caution">
    <text evidence="10">The sequence shown here is derived from an EMBL/GenBank/DDBJ whole genome shotgun (WGS) entry which is preliminary data.</text>
</comment>
<keyword evidence="5 8" id="KW-1133">Transmembrane helix</keyword>
<feature type="transmembrane region" description="Helical" evidence="8">
    <location>
        <begin position="227"/>
        <end position="248"/>
    </location>
</feature>
<keyword evidence="11" id="KW-1185">Reference proteome</keyword>
<dbReference type="Gene3D" id="1.20.1250.20">
    <property type="entry name" value="MFS general substrate transporter like domains"/>
    <property type="match status" value="1"/>
</dbReference>
<feature type="region of interest" description="Disordered" evidence="7">
    <location>
        <begin position="507"/>
        <end position="526"/>
    </location>
</feature>
<keyword evidence="2" id="KW-0813">Transport</keyword>
<dbReference type="SUPFAM" id="SSF103473">
    <property type="entry name" value="MFS general substrate transporter"/>
    <property type="match status" value="1"/>
</dbReference>
<feature type="transmembrane region" description="Helical" evidence="8">
    <location>
        <begin position="140"/>
        <end position="160"/>
    </location>
</feature>
<proteinExistence type="predicted"/>
<organism evidence="10 11">
    <name type="scientific">Allonocardiopsis opalescens</name>
    <dbReference type="NCBI Taxonomy" id="1144618"/>
    <lineage>
        <taxon>Bacteria</taxon>
        <taxon>Bacillati</taxon>
        <taxon>Actinomycetota</taxon>
        <taxon>Actinomycetes</taxon>
        <taxon>Streptosporangiales</taxon>
        <taxon>Allonocardiopsis</taxon>
    </lineage>
</organism>
<feature type="transmembrane region" description="Helical" evidence="8">
    <location>
        <begin position="333"/>
        <end position="353"/>
    </location>
</feature>
<dbReference type="Gene3D" id="1.20.1720.10">
    <property type="entry name" value="Multidrug resistance protein D"/>
    <property type="match status" value="1"/>
</dbReference>
<evidence type="ECO:0000256" key="8">
    <source>
        <dbReference type="SAM" id="Phobius"/>
    </source>
</evidence>
<gene>
    <name evidence="10" type="ORF">CLV72_103287</name>
</gene>
<sequence>MTTPAPSRAGWREWLGLAVLVLPLFILAVDMTVLLLAMPSISADLRPGAAEMLWIMHVYGFLIAGFLITMGRLGDRVGRRRLLLVGSAAFAGVSVFAAFSTSAEALIASRALLGVAGASLMPSVYALLRPMFRDRRQFTLAIAILVSTFTVGTALGPLVGGIVLEYFWWGAVFLINVPPVLVLLAVGPFVLPEHRSPGVGPLDLPSVLLSLAGMLGIIYGIQETAEHGFGAVPTAVAALGALAATVFVRRQLRLADPLLDLRLFANRAFSVSLVGVVTVGIGGMGAELFLAQYLQSVLGLRPLEAGLLMVLPAAVGLVGTMSAPALARRMRPAYAMGGGLLLSAAGYLLIGVAGDGLGLAVALSGLLLAMFGQGPTWTLGSDLILATSPPERVGSASAMQEVSGELGGALGMALVGSAGMVVYRSALAGSMPGDVPPEAAAAALDSVGAAGTAAADLPAGTAEGLLAAAHESFTAAAQTGFALAAVLSALGAVMFGVLLRDVRSGAEHVPDTDGTEPAAAAPVPEP</sequence>
<dbReference type="CDD" id="cd17321">
    <property type="entry name" value="MFS_MMR_MDR_like"/>
    <property type="match status" value="1"/>
</dbReference>
<evidence type="ECO:0000313" key="11">
    <source>
        <dbReference type="Proteomes" id="UP000237846"/>
    </source>
</evidence>
<evidence type="ECO:0000256" key="5">
    <source>
        <dbReference type="ARBA" id="ARBA00022989"/>
    </source>
</evidence>
<dbReference type="AlphaFoldDB" id="A0A2T0Q7A1"/>
<evidence type="ECO:0000256" key="7">
    <source>
        <dbReference type="SAM" id="MobiDB-lite"/>
    </source>
</evidence>
<feature type="transmembrane region" description="Helical" evidence="8">
    <location>
        <begin position="480"/>
        <end position="499"/>
    </location>
</feature>
<dbReference type="InterPro" id="IPR020846">
    <property type="entry name" value="MFS_dom"/>
</dbReference>
<dbReference type="Proteomes" id="UP000237846">
    <property type="component" value="Unassembled WGS sequence"/>
</dbReference>
<evidence type="ECO:0000256" key="2">
    <source>
        <dbReference type="ARBA" id="ARBA00022448"/>
    </source>
</evidence>
<feature type="transmembrane region" description="Helical" evidence="8">
    <location>
        <begin position="82"/>
        <end position="101"/>
    </location>
</feature>
<feature type="transmembrane region" description="Helical" evidence="8">
    <location>
        <begin position="202"/>
        <end position="221"/>
    </location>
</feature>
<name>A0A2T0Q7A1_9ACTN</name>
<evidence type="ECO:0000256" key="3">
    <source>
        <dbReference type="ARBA" id="ARBA00022475"/>
    </source>
</evidence>
<evidence type="ECO:0000256" key="1">
    <source>
        <dbReference type="ARBA" id="ARBA00004651"/>
    </source>
</evidence>
<feature type="transmembrane region" description="Helical" evidence="8">
    <location>
        <begin position="269"/>
        <end position="294"/>
    </location>
</feature>
<evidence type="ECO:0000256" key="6">
    <source>
        <dbReference type="ARBA" id="ARBA00023136"/>
    </source>
</evidence>
<dbReference type="EMBL" id="PVZC01000003">
    <property type="protein sequence ID" value="PRX99682.1"/>
    <property type="molecule type" value="Genomic_DNA"/>
</dbReference>
<dbReference type="InterPro" id="IPR036259">
    <property type="entry name" value="MFS_trans_sf"/>
</dbReference>
<dbReference type="Pfam" id="PF07690">
    <property type="entry name" value="MFS_1"/>
    <property type="match status" value="1"/>
</dbReference>
<accession>A0A2T0Q7A1</accession>
<reference evidence="10 11" key="1">
    <citation type="submission" date="2018-03" db="EMBL/GenBank/DDBJ databases">
        <title>Genomic Encyclopedia of Archaeal and Bacterial Type Strains, Phase II (KMG-II): from individual species to whole genera.</title>
        <authorList>
            <person name="Goeker M."/>
        </authorList>
    </citation>
    <scope>NUCLEOTIDE SEQUENCE [LARGE SCALE GENOMIC DNA]</scope>
    <source>
        <strain evidence="10 11">DSM 45601</strain>
    </source>
</reference>
<keyword evidence="3" id="KW-1003">Cell membrane</keyword>
<feature type="compositionally biased region" description="Low complexity" evidence="7">
    <location>
        <begin position="516"/>
        <end position="526"/>
    </location>
</feature>
<protein>
    <submittedName>
        <fullName evidence="10">DHA2 family multidrug resistance protein-like MFS transporter</fullName>
    </submittedName>
</protein>
<evidence type="ECO:0000313" key="10">
    <source>
        <dbReference type="EMBL" id="PRX99682.1"/>
    </source>
</evidence>
<evidence type="ECO:0000256" key="4">
    <source>
        <dbReference type="ARBA" id="ARBA00022692"/>
    </source>
</evidence>
<feature type="domain" description="Major facilitator superfamily (MFS) profile" evidence="9">
    <location>
        <begin position="16"/>
        <end position="503"/>
    </location>
</feature>